<evidence type="ECO:0000313" key="3">
    <source>
        <dbReference type="Proteomes" id="UP000295142"/>
    </source>
</evidence>
<evidence type="ECO:0000313" key="2">
    <source>
        <dbReference type="EMBL" id="TCO69127.1"/>
    </source>
</evidence>
<reference evidence="2 3" key="1">
    <citation type="submission" date="2019-03" db="EMBL/GenBank/DDBJ databases">
        <title>Genomic Encyclopedia of Type Strains, Phase IV (KMG-IV): sequencing the most valuable type-strain genomes for metagenomic binning, comparative biology and taxonomic classification.</title>
        <authorList>
            <person name="Goeker M."/>
        </authorList>
    </citation>
    <scope>NUCLEOTIDE SEQUENCE [LARGE SCALE GENOMIC DNA]</scope>
    <source>
        <strain evidence="2 3">DSM 4868</strain>
    </source>
</reference>
<dbReference type="EMBL" id="SLWW01000018">
    <property type="protein sequence ID" value="TCO69127.1"/>
    <property type="molecule type" value="Genomic_DNA"/>
</dbReference>
<keyword evidence="1" id="KW-0472">Membrane</keyword>
<feature type="transmembrane region" description="Helical" evidence="1">
    <location>
        <begin position="36"/>
        <end position="61"/>
    </location>
</feature>
<comment type="caution">
    <text evidence="2">The sequence shown here is derived from an EMBL/GenBank/DDBJ whole genome shotgun (WGS) entry which is preliminary data.</text>
</comment>
<sequence>MSLINLVVTLVIVGVGLWAINTYIPMDRKIKQILNVVVVILVVLWLLRGFGLLGNAGAIGVGG</sequence>
<dbReference type="NCBIfam" id="NF041949">
    <property type="entry name" value="THIVI_2564_fam"/>
    <property type="match status" value="1"/>
</dbReference>
<protein>
    <submittedName>
        <fullName evidence="2">Uncharacterized protein</fullName>
    </submittedName>
</protein>
<dbReference type="AlphaFoldDB" id="A0A4R2KAS8"/>
<gene>
    <name evidence="2" type="ORF">EV655_11841</name>
</gene>
<accession>A0A4R2KAS8</accession>
<name>A0A4R2KAS8_9RHOB</name>
<organism evidence="2 3">
    <name type="scientific">Rhodovulum euryhalinum</name>
    <dbReference type="NCBI Taxonomy" id="35805"/>
    <lineage>
        <taxon>Bacteria</taxon>
        <taxon>Pseudomonadati</taxon>
        <taxon>Pseudomonadota</taxon>
        <taxon>Alphaproteobacteria</taxon>
        <taxon>Rhodobacterales</taxon>
        <taxon>Paracoccaceae</taxon>
        <taxon>Rhodovulum</taxon>
    </lineage>
</organism>
<dbReference type="RefSeq" id="WP_132546544.1">
    <property type="nucleotide sequence ID" value="NZ_SLWW01000018.1"/>
</dbReference>
<proteinExistence type="predicted"/>
<keyword evidence="1" id="KW-0812">Transmembrane</keyword>
<keyword evidence="1" id="KW-1133">Transmembrane helix</keyword>
<feature type="transmembrane region" description="Helical" evidence="1">
    <location>
        <begin position="6"/>
        <end position="24"/>
    </location>
</feature>
<evidence type="ECO:0000256" key="1">
    <source>
        <dbReference type="SAM" id="Phobius"/>
    </source>
</evidence>
<dbReference type="InterPro" id="IPR049641">
    <property type="entry name" value="THIVI_2564-like"/>
</dbReference>
<keyword evidence="3" id="KW-1185">Reference proteome</keyword>
<dbReference type="Proteomes" id="UP000295142">
    <property type="component" value="Unassembled WGS sequence"/>
</dbReference>